<dbReference type="EMBL" id="FCOJ02000021">
    <property type="protein sequence ID" value="SAK63445.1"/>
    <property type="molecule type" value="Genomic_DNA"/>
</dbReference>
<evidence type="ECO:0000313" key="5">
    <source>
        <dbReference type="Proteomes" id="UP000054596"/>
    </source>
</evidence>
<evidence type="ECO:0000313" key="4">
    <source>
        <dbReference type="EMBL" id="SAK63445.1"/>
    </source>
</evidence>
<accession>A0A158B063</accession>
<dbReference type="Gene3D" id="3.40.630.30">
    <property type="match status" value="1"/>
</dbReference>
<evidence type="ECO:0000256" key="3">
    <source>
        <dbReference type="ARBA" id="ARBA00023315"/>
    </source>
</evidence>
<dbReference type="AlphaFoldDB" id="A0A158B063"/>
<evidence type="ECO:0000256" key="2">
    <source>
        <dbReference type="ARBA" id="ARBA00022679"/>
    </source>
</evidence>
<dbReference type="PANTHER" id="PTHR36449:SF1">
    <property type="entry name" value="ACETYLTRANSFERASE"/>
    <property type="match status" value="1"/>
</dbReference>
<keyword evidence="5" id="KW-1185">Reference proteome</keyword>
<reference evidence="4" key="1">
    <citation type="submission" date="2016-01" db="EMBL/GenBank/DDBJ databases">
        <authorList>
            <person name="Peeters C."/>
        </authorList>
    </citation>
    <scope>NUCLEOTIDE SEQUENCE [LARGE SCALE GENOMIC DNA]</scope>
    <source>
        <strain evidence="4">LMG 29325</strain>
    </source>
</reference>
<organism evidence="4 5">
    <name type="scientific">Caballeronia glebae</name>
    <dbReference type="NCBI Taxonomy" id="1777143"/>
    <lineage>
        <taxon>Bacteria</taxon>
        <taxon>Pseudomonadati</taxon>
        <taxon>Pseudomonadota</taxon>
        <taxon>Betaproteobacteria</taxon>
        <taxon>Burkholderiales</taxon>
        <taxon>Burkholderiaceae</taxon>
        <taxon>Caballeronia</taxon>
    </lineage>
</organism>
<sequence length="178" mass="19206">MTFPTWHEEAIGKQHDRGAFDCAEEELNGYLKKYARQNHENGGAKTFLAIEDSTGGILGYYTLAPCSALYEETPESARKGLPRHPVPGFRLARLAVDKSVGGRGLGTQLILAAGRRCIRVAGEVGGVALFIDAKSERVAEWYAARGAMRLVGVPESLPIPMVISLKTIAAALRVANQL</sequence>
<dbReference type="InterPro" id="IPR016181">
    <property type="entry name" value="Acyl_CoA_acyltransferase"/>
</dbReference>
<proteinExistence type="predicted"/>
<comment type="caution">
    <text evidence="4">The sequence shown here is derived from an EMBL/GenBank/DDBJ whole genome shotgun (WGS) entry which is preliminary data.</text>
</comment>
<dbReference type="OrthoDB" id="9799147at2"/>
<dbReference type="GO" id="GO:0016746">
    <property type="term" value="F:acyltransferase activity"/>
    <property type="evidence" value="ECO:0007669"/>
    <property type="project" value="UniProtKB-KW"/>
</dbReference>
<dbReference type="STRING" id="1777143.AWB82_03311"/>
<name>A0A158B063_9BURK</name>
<gene>
    <name evidence="4" type="ORF">AWB82_03311</name>
</gene>
<keyword evidence="1" id="KW-1277">Toxin-antitoxin system</keyword>
<evidence type="ECO:0000256" key="1">
    <source>
        <dbReference type="ARBA" id="ARBA00022649"/>
    </source>
</evidence>
<keyword evidence="3" id="KW-0012">Acyltransferase</keyword>
<dbReference type="RefSeq" id="WP_086968976.1">
    <property type="nucleotide sequence ID" value="NZ_FCOJ02000021.1"/>
</dbReference>
<keyword evidence="2" id="KW-0808">Transferase</keyword>
<dbReference type="Proteomes" id="UP000054596">
    <property type="component" value="Unassembled WGS sequence"/>
</dbReference>
<protein>
    <submittedName>
        <fullName evidence="4">GCN5-related N-acetyltransferase</fullName>
    </submittedName>
</protein>
<dbReference type="SUPFAM" id="SSF55729">
    <property type="entry name" value="Acyl-CoA N-acyltransferases (Nat)"/>
    <property type="match status" value="1"/>
</dbReference>
<dbReference type="PANTHER" id="PTHR36449">
    <property type="entry name" value="ACETYLTRANSFERASE-RELATED"/>
    <property type="match status" value="1"/>
</dbReference>